<evidence type="ECO:0000313" key="1">
    <source>
        <dbReference type="EMBL" id="EJK51687.1"/>
    </source>
</evidence>
<dbReference type="AlphaFoldDB" id="K0RYK5"/>
<evidence type="ECO:0000313" key="2">
    <source>
        <dbReference type="Proteomes" id="UP000266841"/>
    </source>
</evidence>
<organism evidence="1 2">
    <name type="scientific">Thalassiosira oceanica</name>
    <name type="common">Marine diatom</name>
    <dbReference type="NCBI Taxonomy" id="159749"/>
    <lineage>
        <taxon>Eukaryota</taxon>
        <taxon>Sar</taxon>
        <taxon>Stramenopiles</taxon>
        <taxon>Ochrophyta</taxon>
        <taxon>Bacillariophyta</taxon>
        <taxon>Coscinodiscophyceae</taxon>
        <taxon>Thalassiosirophycidae</taxon>
        <taxon>Thalassiosirales</taxon>
        <taxon>Thalassiosiraceae</taxon>
        <taxon>Thalassiosira</taxon>
    </lineage>
</organism>
<dbReference type="Proteomes" id="UP000266841">
    <property type="component" value="Unassembled WGS sequence"/>
</dbReference>
<sequence>MELLEGLETPRSVALLRLKCLGCLVAGDDADSDVRVVREHQGGLPALIASLFASVCADNDGTSLLRGPDELHNILRMLRLVARVCRLDKTLSEELILMTEFQKACRGLRDDIECMLVNNTEESDLLVDVQDSLFEAMGIPCCRRMPFTDEELKMRLPLVYSLSSVDSLNKVMVLVHQVNRRQSSQTDVGFVMWPS</sequence>
<reference evidence="1 2" key="1">
    <citation type="journal article" date="2012" name="Genome Biol.">
        <title>Genome and low-iron response of an oceanic diatom adapted to chronic iron limitation.</title>
        <authorList>
            <person name="Lommer M."/>
            <person name="Specht M."/>
            <person name="Roy A.S."/>
            <person name="Kraemer L."/>
            <person name="Andreson R."/>
            <person name="Gutowska M.A."/>
            <person name="Wolf J."/>
            <person name="Bergner S.V."/>
            <person name="Schilhabel M.B."/>
            <person name="Klostermeier U.C."/>
            <person name="Beiko R.G."/>
            <person name="Rosenstiel P."/>
            <person name="Hippler M."/>
            <person name="Laroche J."/>
        </authorList>
    </citation>
    <scope>NUCLEOTIDE SEQUENCE [LARGE SCALE GENOMIC DNA]</scope>
    <source>
        <strain evidence="1 2">CCMP1005</strain>
    </source>
</reference>
<feature type="non-terminal residue" evidence="1">
    <location>
        <position position="195"/>
    </location>
</feature>
<proteinExistence type="predicted"/>
<protein>
    <submittedName>
        <fullName evidence="1">Uncharacterized protein</fullName>
    </submittedName>
</protein>
<gene>
    <name evidence="1" type="ORF">THAOC_29119</name>
</gene>
<dbReference type="EMBL" id="AGNL01041209">
    <property type="protein sequence ID" value="EJK51687.1"/>
    <property type="molecule type" value="Genomic_DNA"/>
</dbReference>
<keyword evidence="2" id="KW-1185">Reference proteome</keyword>
<comment type="caution">
    <text evidence="1">The sequence shown here is derived from an EMBL/GenBank/DDBJ whole genome shotgun (WGS) entry which is preliminary data.</text>
</comment>
<name>K0RYK5_THAOC</name>
<dbReference type="eggNOG" id="ENOG502S9IX">
    <property type="taxonomic scope" value="Eukaryota"/>
</dbReference>
<accession>K0RYK5</accession>